<dbReference type="CDD" id="cd00866">
    <property type="entry name" value="PEBP_euk"/>
    <property type="match status" value="1"/>
</dbReference>
<proteinExistence type="inferred from homology"/>
<dbReference type="PROSITE" id="PS01220">
    <property type="entry name" value="PBP"/>
    <property type="match status" value="1"/>
</dbReference>
<dbReference type="SUPFAM" id="SSF49777">
    <property type="entry name" value="PEBP-like"/>
    <property type="match status" value="1"/>
</dbReference>
<dbReference type="Gene3D" id="3.90.280.10">
    <property type="entry name" value="PEBP-like"/>
    <property type="match status" value="1"/>
</dbReference>
<evidence type="ECO:0000256" key="1">
    <source>
        <dbReference type="ARBA" id="ARBA00007091"/>
    </source>
</evidence>
<dbReference type="PANTHER" id="PTHR11362:SF77">
    <property type="entry name" value="PUTATIVE, EXPRESSED-RELATED"/>
    <property type="match status" value="1"/>
</dbReference>
<dbReference type="AlphaFoldDB" id="A0A9E7I6E5"/>
<evidence type="ECO:0000313" key="4">
    <source>
        <dbReference type="Proteomes" id="UP001055439"/>
    </source>
</evidence>
<dbReference type="OrthoDB" id="2506647at2759"/>
<dbReference type="InterPro" id="IPR035810">
    <property type="entry name" value="PEBP_euk"/>
</dbReference>
<reference evidence="3" key="1">
    <citation type="submission" date="2022-05" db="EMBL/GenBank/DDBJ databases">
        <title>The Musa troglodytarum L. genome provides insights into the mechanism of non-climacteric behaviour and enrichment of carotenoids.</title>
        <authorList>
            <person name="Wang J."/>
        </authorList>
    </citation>
    <scope>NUCLEOTIDE SEQUENCE</scope>
    <source>
        <tissue evidence="3">Leaf</tissue>
    </source>
</reference>
<dbReference type="InterPro" id="IPR008914">
    <property type="entry name" value="PEBP"/>
</dbReference>
<organism evidence="3 4">
    <name type="scientific">Musa troglodytarum</name>
    <name type="common">fe'i banana</name>
    <dbReference type="NCBI Taxonomy" id="320322"/>
    <lineage>
        <taxon>Eukaryota</taxon>
        <taxon>Viridiplantae</taxon>
        <taxon>Streptophyta</taxon>
        <taxon>Embryophyta</taxon>
        <taxon>Tracheophyta</taxon>
        <taxon>Spermatophyta</taxon>
        <taxon>Magnoliopsida</taxon>
        <taxon>Liliopsida</taxon>
        <taxon>Zingiberales</taxon>
        <taxon>Musaceae</taxon>
        <taxon>Musa</taxon>
    </lineage>
</organism>
<feature type="region of interest" description="Disordered" evidence="2">
    <location>
        <begin position="48"/>
        <end position="122"/>
    </location>
</feature>
<gene>
    <name evidence="3" type="ORF">MUK42_02995</name>
</gene>
<accession>A0A9E7I6E5</accession>
<feature type="compositionally biased region" description="Basic and acidic residues" evidence="2">
    <location>
        <begin position="71"/>
        <end position="83"/>
    </location>
</feature>
<dbReference type="Pfam" id="PF01161">
    <property type="entry name" value="PBP"/>
    <property type="match status" value="1"/>
</dbReference>
<comment type="similarity">
    <text evidence="1">Belongs to the phosphatidylethanolamine-binding protein family.</text>
</comment>
<dbReference type="InterPro" id="IPR001858">
    <property type="entry name" value="Phosphatidylethanolamine-bd_CS"/>
</dbReference>
<dbReference type="Proteomes" id="UP001055439">
    <property type="component" value="Chromosome 9"/>
</dbReference>
<evidence type="ECO:0000256" key="2">
    <source>
        <dbReference type="SAM" id="MobiDB-lite"/>
    </source>
</evidence>
<feature type="compositionally biased region" description="Basic residues" evidence="2">
    <location>
        <begin position="84"/>
        <end position="96"/>
    </location>
</feature>
<dbReference type="EMBL" id="CP097511">
    <property type="protein sequence ID" value="URE42282.1"/>
    <property type="molecule type" value="Genomic_DNA"/>
</dbReference>
<keyword evidence="4" id="KW-1185">Reference proteome</keyword>
<protein>
    <submittedName>
        <fullName evidence="3">Cen-like protein</fullName>
    </submittedName>
</protein>
<evidence type="ECO:0000313" key="3">
    <source>
        <dbReference type="EMBL" id="URE42282.1"/>
    </source>
</evidence>
<dbReference type="PANTHER" id="PTHR11362">
    <property type="entry name" value="PHOSPHATIDYLETHANOLAMINE-BINDING PROTEIN"/>
    <property type="match status" value="1"/>
</dbReference>
<dbReference type="InterPro" id="IPR036610">
    <property type="entry name" value="PEBP-like_sf"/>
</dbReference>
<name>A0A9E7I6E5_9LILI</name>
<sequence>METVDERAGRRSAWHLSAVWLIESFASEVHLYRADPIPLEMEDPPIISSEITNAKSRKKKPLKQTSSAVQIKREHGGENEGTHLFKKPQKVSKKGHKDGVPSSFQQTDRAAPDSLADPSGSSDEYRALRHKYLLLEEESFSLDSQLSEADAEVQTLENEKLALLDQLVVLEGLLDPSEIKHEGRLPVEPLVVGRVIGEVLDSFRPSVRILVTYSSNKLVFNGHEFYPSTVTSRPRVEVQGGDMRSFFTLVMTDPDVPGPSDPYLREHLHWIVTDIPGTTDASFGTSFLLFSQGDVCDVTGREVVSYESPRPNIGIHRFVFVLFKQKRRQAVSPPASRDRFSTRRFAEENGLDLPVAAVYFNSQRETAARRR</sequence>